<evidence type="ECO:0000313" key="12">
    <source>
        <dbReference type="Proteomes" id="UP000498980"/>
    </source>
</evidence>
<dbReference type="SUPFAM" id="SSF52279">
    <property type="entry name" value="Beta-D-glucan exohydrolase, C-terminal domain"/>
    <property type="match status" value="1"/>
</dbReference>
<dbReference type="PANTHER" id="PTHR30480">
    <property type="entry name" value="BETA-HEXOSAMINIDASE-RELATED"/>
    <property type="match status" value="1"/>
</dbReference>
<dbReference type="PROSITE" id="PS00775">
    <property type="entry name" value="GLYCOSYL_HYDROL_F3"/>
    <property type="match status" value="1"/>
</dbReference>
<feature type="domain" description="Glycoside hydrolase family 3 C-terminal" evidence="9">
    <location>
        <begin position="437"/>
        <end position="604"/>
    </location>
</feature>
<keyword evidence="12" id="KW-1185">Reference proteome</keyword>
<evidence type="ECO:0000256" key="4">
    <source>
        <dbReference type="ARBA" id="ARBA00022801"/>
    </source>
</evidence>
<comment type="similarity">
    <text evidence="2 6">Belongs to the glycosyl hydrolase 3 family.</text>
</comment>
<dbReference type="InterPro" id="IPR036962">
    <property type="entry name" value="Glyco_hydro_3_N_sf"/>
</dbReference>
<comment type="catalytic activity">
    <reaction evidence="1">
        <text>Hydrolysis of terminal non-reducing N-acetyl-D-hexosamine residues in N-acetyl-beta-D-hexosaminides.</text>
        <dbReference type="EC" id="3.2.1.52"/>
    </reaction>
</comment>
<feature type="signal peptide" evidence="7">
    <location>
        <begin position="1"/>
        <end position="32"/>
    </location>
</feature>
<dbReference type="Gene3D" id="3.20.20.300">
    <property type="entry name" value="Glycoside hydrolase, family 3, N-terminal domain"/>
    <property type="match status" value="1"/>
</dbReference>
<dbReference type="RefSeq" id="WP_218578068.1">
    <property type="nucleotide sequence ID" value="NZ_BAAAUE010000022.1"/>
</dbReference>
<evidence type="ECO:0000256" key="5">
    <source>
        <dbReference type="ARBA" id="ARBA00023295"/>
    </source>
</evidence>
<feature type="domain" description="Glycoside hydrolase family 3 N-terminal" evidence="8">
    <location>
        <begin position="58"/>
        <end position="398"/>
    </location>
</feature>
<evidence type="ECO:0000256" key="2">
    <source>
        <dbReference type="ARBA" id="ARBA00005336"/>
    </source>
</evidence>
<keyword evidence="4 6" id="KW-0378">Hydrolase</keyword>
<dbReference type="InterPro" id="IPR036881">
    <property type="entry name" value="Glyco_hydro_3_C_sf"/>
</dbReference>
<comment type="caution">
    <text evidence="10">The sequence shown here is derived from an EMBL/GenBank/DDBJ whole genome shotgun (WGS) entry which is preliminary data.</text>
</comment>
<dbReference type="InterPro" id="IPR019800">
    <property type="entry name" value="Glyco_hydro_3_AS"/>
</dbReference>
<gene>
    <name evidence="11" type="ORF">HEB29_005437</name>
    <name evidence="10" type="ORF">Sfulv_57680</name>
</gene>
<organism evidence="10 12">
    <name type="scientific">Streptomyces fulvorobeus</name>
    <dbReference type="NCBI Taxonomy" id="284028"/>
    <lineage>
        <taxon>Bacteria</taxon>
        <taxon>Bacillati</taxon>
        <taxon>Actinomycetota</taxon>
        <taxon>Actinomycetes</taxon>
        <taxon>Kitasatosporales</taxon>
        <taxon>Streptomycetaceae</taxon>
        <taxon>Streptomyces</taxon>
    </lineage>
</organism>
<keyword evidence="5 6" id="KW-0326">Glycosidase</keyword>
<reference evidence="10 12" key="1">
    <citation type="submission" date="2020-05" db="EMBL/GenBank/DDBJ databases">
        <title>Whole genome shotgun sequence of Streptomyces fulvorobeus NBRC 15897.</title>
        <authorList>
            <person name="Komaki H."/>
            <person name="Tamura T."/>
        </authorList>
    </citation>
    <scope>NUCLEOTIDE SEQUENCE [LARGE SCALE GENOMIC DNA]</scope>
    <source>
        <strain evidence="10 12">NBRC 15897</strain>
    </source>
</reference>
<evidence type="ECO:0000259" key="8">
    <source>
        <dbReference type="Pfam" id="PF00933"/>
    </source>
</evidence>
<dbReference type="Pfam" id="PF00933">
    <property type="entry name" value="Glyco_hydro_3"/>
    <property type="match status" value="1"/>
</dbReference>
<dbReference type="EC" id="3.2.1.52" evidence="3"/>
<dbReference type="AlphaFoldDB" id="A0A7J0CFD2"/>
<dbReference type="GO" id="GO:0009254">
    <property type="term" value="P:peptidoglycan turnover"/>
    <property type="evidence" value="ECO:0007669"/>
    <property type="project" value="TreeGrafter"/>
</dbReference>
<dbReference type="InterPro" id="IPR050226">
    <property type="entry name" value="NagZ_Beta-hexosaminidase"/>
</dbReference>
<dbReference type="EMBL" id="BLWC01000001">
    <property type="protein sequence ID" value="GFN00958.1"/>
    <property type="molecule type" value="Genomic_DNA"/>
</dbReference>
<dbReference type="Proteomes" id="UP000498980">
    <property type="component" value="Unassembled WGS sequence"/>
</dbReference>
<proteinExistence type="inferred from homology"/>
<evidence type="ECO:0000313" key="10">
    <source>
        <dbReference type="EMBL" id="GFN00958.1"/>
    </source>
</evidence>
<dbReference type="InterPro" id="IPR017853">
    <property type="entry name" value="GH"/>
</dbReference>
<dbReference type="PRINTS" id="PR00133">
    <property type="entry name" value="GLHYDRLASE3"/>
</dbReference>
<evidence type="ECO:0000313" key="13">
    <source>
        <dbReference type="Proteomes" id="UP000530403"/>
    </source>
</evidence>
<keyword evidence="7" id="KW-0732">Signal</keyword>
<evidence type="ECO:0000313" key="11">
    <source>
        <dbReference type="EMBL" id="NYE44426.1"/>
    </source>
</evidence>
<accession>A0A7J0CFD2</accession>
<feature type="chain" id="PRO_5036204839" description="beta-N-acetylhexosaminidase" evidence="7">
    <location>
        <begin position="33"/>
        <end position="606"/>
    </location>
</feature>
<dbReference type="InterPro" id="IPR001764">
    <property type="entry name" value="Glyco_hydro_3_N"/>
</dbReference>
<evidence type="ECO:0000256" key="6">
    <source>
        <dbReference type="RuleBase" id="RU361161"/>
    </source>
</evidence>
<dbReference type="GO" id="GO:0005975">
    <property type="term" value="P:carbohydrate metabolic process"/>
    <property type="evidence" value="ECO:0007669"/>
    <property type="project" value="InterPro"/>
</dbReference>
<protein>
    <recommendedName>
        <fullName evidence="3">beta-N-acetylhexosaminidase</fullName>
        <ecNumber evidence="3">3.2.1.52</ecNumber>
    </recommendedName>
</protein>
<evidence type="ECO:0000256" key="1">
    <source>
        <dbReference type="ARBA" id="ARBA00001231"/>
    </source>
</evidence>
<dbReference type="Pfam" id="PF01915">
    <property type="entry name" value="Glyco_hydro_3_C"/>
    <property type="match status" value="1"/>
</dbReference>
<name>A0A7J0CFD2_9ACTN</name>
<dbReference type="InterPro" id="IPR002772">
    <property type="entry name" value="Glyco_hydro_3_C"/>
</dbReference>
<evidence type="ECO:0000256" key="3">
    <source>
        <dbReference type="ARBA" id="ARBA00012663"/>
    </source>
</evidence>
<dbReference type="Proteomes" id="UP000530403">
    <property type="component" value="Unassembled WGS sequence"/>
</dbReference>
<dbReference type="PANTHER" id="PTHR30480:SF13">
    <property type="entry name" value="BETA-HEXOSAMINIDASE"/>
    <property type="match status" value="1"/>
</dbReference>
<evidence type="ECO:0000256" key="7">
    <source>
        <dbReference type="SAM" id="SignalP"/>
    </source>
</evidence>
<dbReference type="FunFam" id="3.20.20.300:FF:000014">
    <property type="entry name" value="Beta-hexosaminidase, lipoprotein"/>
    <property type="match status" value="1"/>
</dbReference>
<reference evidence="11 13" key="2">
    <citation type="submission" date="2020-07" db="EMBL/GenBank/DDBJ databases">
        <title>Sequencing the genomes of 1000 actinobacteria strains.</title>
        <authorList>
            <person name="Klenk H.-P."/>
        </authorList>
    </citation>
    <scope>NUCLEOTIDE SEQUENCE [LARGE SCALE GENOMIC DNA]</scope>
    <source>
        <strain evidence="11 13">DSM 41455</strain>
    </source>
</reference>
<dbReference type="EMBL" id="JACCCF010000001">
    <property type="protein sequence ID" value="NYE44426.1"/>
    <property type="molecule type" value="Genomic_DNA"/>
</dbReference>
<dbReference type="SUPFAM" id="SSF51445">
    <property type="entry name" value="(Trans)glycosidases"/>
    <property type="match status" value="1"/>
</dbReference>
<sequence>MSVRGRGALYRSMLAAVAVGGLLLGLPPGAAAGPGSAQDGRDGTSKDRWVESRLGAMTLEQKVGQLFVTYAYGETADDSDADDVARNRTWLGVDNGRQAVEKYHLGGVIYFAWTDSFQSPGQVAGLSDGLQRAALGSGAQVPLLISTDQEHGRVVRFGPPATQFPGAMALGASGRSRDAYQAGRISGTELRAVGINQDYAPVADVNVNPLNPVIGVRSFSGDPQLAADLTAAQVRGYQKAGTVATAKHFPGHGDTDVDSHTDLPVITHTVAEWERLDAPPFRAAIDAGVGSIMTAHLQFPSLDPSGTPATLSKPIMTTLLREEMGYDGVVVTDSLAMAGVRKTYPDAEVPVRALQAGVDMLLMPPNLDLAYRSVLAAVASGELTEDRIDTSVRRILTLKQQQGIVDAPYTDRAAVDGVVGNARHLEEAREITDRTTTLVKNDGGLLPLTASGNRVLVTGSTTAVTRSLAGAVTAQGATGTALATAANPTTADIAAAVTAAAGQDTVVVLTSSARTNPGQAALVRALTATGKPVVTLSTGVPYDIASYPQAGVHLAAYSNNAVALESAARVLFGEVAPRGRLPVSIPRGDDPGTPLFPFGHGLTYRN</sequence>
<dbReference type="Gene3D" id="3.40.50.1700">
    <property type="entry name" value="Glycoside hydrolase family 3 C-terminal domain"/>
    <property type="match status" value="1"/>
</dbReference>
<dbReference type="GO" id="GO:0004563">
    <property type="term" value="F:beta-N-acetylhexosaminidase activity"/>
    <property type="evidence" value="ECO:0007669"/>
    <property type="project" value="UniProtKB-EC"/>
</dbReference>
<evidence type="ECO:0000259" key="9">
    <source>
        <dbReference type="Pfam" id="PF01915"/>
    </source>
</evidence>